<dbReference type="Pfam" id="PF12017">
    <property type="entry name" value="Tnp_P_element"/>
    <property type="match status" value="1"/>
</dbReference>
<dbReference type="Proteomes" id="UP000053097">
    <property type="component" value="Unassembled WGS sequence"/>
</dbReference>
<sequence>CVTFVQNQALYSKQKKVVKYSNELKQFCLELYFKGPKVYRQLETIFHLPTKRTLNRYIQNCTFQAGINEHLFNTLLINISDLEELDKYCVLCFDEMALKSHLYYNISEDKLETIFHLPTKRTLNRYIQNCTFQAGINEHLFNTLLINISDLEELDKYCVLCFDEMTLKSHLYYNISEDKVLGFTDLGDQRLFEPCSSATVFLIRGIYKNWKQPISYLLPRTSCTAAILKSTLLQCIKKLKEIGLIVCIVVCDMGSNKVALCNLLRITPENPFFFVDDQKVFFAYDTCHLLKATRNNLLLHSYRFDNNFTSWKYISDFYNNDKAKTN</sequence>
<evidence type="ECO:0000313" key="3">
    <source>
        <dbReference type="EMBL" id="EZA56566.1"/>
    </source>
</evidence>
<feature type="domain" description="Transposable element P transposase-like RNase H" evidence="2">
    <location>
        <begin position="133"/>
        <end position="264"/>
    </location>
</feature>
<dbReference type="Pfam" id="PF21787">
    <property type="entry name" value="TNP-like_RNaseH_N"/>
    <property type="match status" value="2"/>
</dbReference>
<feature type="non-terminal residue" evidence="3">
    <location>
        <position position="1"/>
    </location>
</feature>
<feature type="non-terminal residue" evidence="3">
    <location>
        <position position="326"/>
    </location>
</feature>
<proteinExistence type="predicted"/>
<dbReference type="OrthoDB" id="7541343at2759"/>
<dbReference type="EMBL" id="KK107161">
    <property type="protein sequence ID" value="EZA56566.1"/>
    <property type="molecule type" value="Genomic_DNA"/>
</dbReference>
<keyword evidence="4" id="KW-1185">Reference proteome</keyword>
<protein>
    <submittedName>
        <fullName evidence="3">THAP domain-containing protein</fullName>
    </submittedName>
</protein>
<evidence type="ECO:0000259" key="2">
    <source>
        <dbReference type="Pfam" id="PF21787"/>
    </source>
</evidence>
<dbReference type="InterPro" id="IPR048365">
    <property type="entry name" value="TNP-like_RNaseH_N"/>
</dbReference>
<name>A0A026WLP2_OOCBI</name>
<organism evidence="3 4">
    <name type="scientific">Ooceraea biroi</name>
    <name type="common">Clonal raider ant</name>
    <name type="synonym">Cerapachys biroi</name>
    <dbReference type="NCBI Taxonomy" id="2015173"/>
    <lineage>
        <taxon>Eukaryota</taxon>
        <taxon>Metazoa</taxon>
        <taxon>Ecdysozoa</taxon>
        <taxon>Arthropoda</taxon>
        <taxon>Hexapoda</taxon>
        <taxon>Insecta</taxon>
        <taxon>Pterygota</taxon>
        <taxon>Neoptera</taxon>
        <taxon>Endopterygota</taxon>
        <taxon>Hymenoptera</taxon>
        <taxon>Apocrita</taxon>
        <taxon>Aculeata</taxon>
        <taxon>Formicoidea</taxon>
        <taxon>Formicidae</taxon>
        <taxon>Dorylinae</taxon>
        <taxon>Ooceraea</taxon>
    </lineage>
</organism>
<feature type="domain" description="THAP9-like helix-turn-helix" evidence="1">
    <location>
        <begin position="12"/>
        <end position="56"/>
    </location>
</feature>
<dbReference type="OMA" id="QAGINEH"/>
<feature type="domain" description="Transposable element P transposase-like RNase H" evidence="2">
    <location>
        <begin position="64"/>
        <end position="117"/>
    </location>
</feature>
<gene>
    <name evidence="3" type="ORF">X777_03244</name>
</gene>
<dbReference type="InterPro" id="IPR021896">
    <property type="entry name" value="THAP9-like_HTH"/>
</dbReference>
<evidence type="ECO:0000259" key="1">
    <source>
        <dbReference type="Pfam" id="PF12017"/>
    </source>
</evidence>
<reference evidence="3 4" key="1">
    <citation type="journal article" date="2014" name="Curr. Biol.">
        <title>The genome of the clonal raider ant Cerapachys biroi.</title>
        <authorList>
            <person name="Oxley P.R."/>
            <person name="Ji L."/>
            <person name="Fetter-Pruneda I."/>
            <person name="McKenzie S.K."/>
            <person name="Li C."/>
            <person name="Hu H."/>
            <person name="Zhang G."/>
            <person name="Kronauer D.J."/>
        </authorList>
    </citation>
    <scope>NUCLEOTIDE SEQUENCE [LARGE SCALE GENOMIC DNA]</scope>
</reference>
<accession>A0A026WLP2</accession>
<evidence type="ECO:0000313" key="4">
    <source>
        <dbReference type="Proteomes" id="UP000053097"/>
    </source>
</evidence>
<dbReference type="STRING" id="2015173.A0A026WLP2"/>
<dbReference type="AlphaFoldDB" id="A0A026WLP2"/>